<feature type="binding site" evidence="10">
    <location>
        <position position="246"/>
    </location>
    <ligand>
        <name>Zn(2+)</name>
        <dbReference type="ChEBI" id="CHEBI:29105"/>
    </ligand>
</feature>
<evidence type="ECO:0000313" key="13">
    <source>
        <dbReference type="EMBL" id="BBH26698.1"/>
    </source>
</evidence>
<dbReference type="InterPro" id="IPR027417">
    <property type="entry name" value="P-loop_NTPase"/>
</dbReference>
<dbReference type="InterPro" id="IPR030378">
    <property type="entry name" value="G_CP_dom"/>
</dbReference>
<keyword evidence="7 10" id="KW-0862">Zinc</keyword>
<sequence length="287" mass="32146">MEGKIIKALAGFYYVSSNGQVYTCKARGKFRKTKQKPLVGDRVEFDIDENQEGYILKLLPRKNVLTRPPICNVDQALLVFSITHPDFDGVLLDRFLAMVEHLSIEPIIVITKIDLDDSLMAQIQKDYASYKVIFVSSKEHIGIEEVKATLKGKSTVVTGQSGVGKSSLLNALDIHLQIETNEISDALGRGKHTTRHTELIAMHGGYVADTPGFSSLELEMTPVELATSYHDFKALASSCKFRGCLHDSEPRCAVKEAVAEGVISEDRYHHYLSFLKEVKEREEHKYD</sequence>
<keyword evidence="3 10" id="KW-0479">Metal-binding</keyword>
<keyword evidence="4 10" id="KW-0699">rRNA-binding</keyword>
<dbReference type="PANTHER" id="PTHR32120:SF11">
    <property type="entry name" value="SMALL RIBOSOMAL SUBUNIT BIOGENESIS GTPASE RSGA 1, MITOCHONDRIAL-RELATED"/>
    <property type="match status" value="1"/>
</dbReference>
<keyword evidence="8 10" id="KW-0694">RNA-binding</keyword>
<dbReference type="FunCoup" id="A0A3G9JR05">
    <property type="interactions" value="253"/>
</dbReference>
<dbReference type="Pfam" id="PF16745">
    <property type="entry name" value="RsgA_N"/>
    <property type="match status" value="1"/>
</dbReference>
<feature type="binding site" evidence="10">
    <location>
        <begin position="111"/>
        <end position="114"/>
    </location>
    <ligand>
        <name>GTP</name>
        <dbReference type="ChEBI" id="CHEBI:37565"/>
    </ligand>
</feature>
<proteinExistence type="inferred from homology"/>
<feature type="binding site" evidence="10">
    <location>
        <position position="239"/>
    </location>
    <ligand>
        <name>Zn(2+)</name>
        <dbReference type="ChEBI" id="CHEBI:29105"/>
    </ligand>
</feature>
<evidence type="ECO:0000256" key="5">
    <source>
        <dbReference type="ARBA" id="ARBA00022741"/>
    </source>
</evidence>
<evidence type="ECO:0000259" key="12">
    <source>
        <dbReference type="PROSITE" id="PS51721"/>
    </source>
</evidence>
<evidence type="ECO:0000256" key="9">
    <source>
        <dbReference type="ARBA" id="ARBA00023134"/>
    </source>
</evidence>
<comment type="similarity">
    <text evidence="10">Belongs to the TRAFAC class YlqF/YawG GTPase family. RsgA subfamily.</text>
</comment>
<keyword evidence="2 10" id="KW-0690">Ribosome biogenesis</keyword>
<feature type="binding site" evidence="10">
    <location>
        <position position="244"/>
    </location>
    <ligand>
        <name>Zn(2+)</name>
        <dbReference type="ChEBI" id="CHEBI:29105"/>
    </ligand>
</feature>
<keyword evidence="9 10" id="KW-0342">GTP-binding</keyword>
<feature type="domain" description="CP-type G" evidence="12">
    <location>
        <begin position="62"/>
        <end position="216"/>
    </location>
</feature>
<dbReference type="NCBIfam" id="TIGR00157">
    <property type="entry name" value="ribosome small subunit-dependent GTPase A"/>
    <property type="match status" value="1"/>
</dbReference>
<dbReference type="GO" id="GO:0005525">
    <property type="term" value="F:GTP binding"/>
    <property type="evidence" value="ECO:0007669"/>
    <property type="project" value="UniProtKB-UniRule"/>
</dbReference>
<dbReference type="HAMAP" id="MF_01820">
    <property type="entry name" value="GTPase_RsgA"/>
    <property type="match status" value="1"/>
</dbReference>
<dbReference type="Pfam" id="PF03193">
    <property type="entry name" value="RsgA_GTPase"/>
    <property type="match status" value="1"/>
</dbReference>
<evidence type="ECO:0000256" key="3">
    <source>
        <dbReference type="ARBA" id="ARBA00022723"/>
    </source>
</evidence>
<gene>
    <name evidence="10 13" type="primary">rsgA</name>
    <name evidence="13" type="ORF">SG0102_16320</name>
</gene>
<dbReference type="OrthoDB" id="9809485at2"/>
<dbReference type="EMBL" id="AP019309">
    <property type="protein sequence ID" value="BBH26698.1"/>
    <property type="molecule type" value="Genomic_DNA"/>
</dbReference>
<dbReference type="InterPro" id="IPR004881">
    <property type="entry name" value="Ribosome_biogen_GTPase_RsgA"/>
</dbReference>
<comment type="cofactor">
    <cofactor evidence="10">
        <name>Zn(2+)</name>
        <dbReference type="ChEBI" id="CHEBI:29105"/>
    </cofactor>
    <text evidence="10">Binds 1 zinc ion per subunit.</text>
</comment>
<dbReference type="Gene3D" id="3.40.50.300">
    <property type="entry name" value="P-loop containing nucleotide triphosphate hydrolases"/>
    <property type="match status" value="1"/>
</dbReference>
<name>A0A3G9JR05_9FIRM</name>
<evidence type="ECO:0000256" key="10">
    <source>
        <dbReference type="HAMAP-Rule" id="MF_01820"/>
    </source>
</evidence>
<accession>A0A3G9JR05</accession>
<keyword evidence="6 10" id="KW-0378">Hydrolase</keyword>
<dbReference type="Gene3D" id="1.10.40.50">
    <property type="entry name" value="Probable gtpase engc, domain 3"/>
    <property type="match status" value="1"/>
</dbReference>
<evidence type="ECO:0000256" key="4">
    <source>
        <dbReference type="ARBA" id="ARBA00022730"/>
    </source>
</evidence>
<dbReference type="CDD" id="cd04466">
    <property type="entry name" value="S1_YloQ_GTPase"/>
    <property type="match status" value="1"/>
</dbReference>
<dbReference type="KEGG" id="ebm:SG0102_16320"/>
<feature type="binding site" evidence="10">
    <location>
        <position position="252"/>
    </location>
    <ligand>
        <name>Zn(2+)</name>
        <dbReference type="ChEBI" id="CHEBI:29105"/>
    </ligand>
</feature>
<dbReference type="SUPFAM" id="SSF50249">
    <property type="entry name" value="Nucleic acid-binding proteins"/>
    <property type="match status" value="1"/>
</dbReference>
<feature type="binding site" evidence="10">
    <location>
        <begin position="159"/>
        <end position="167"/>
    </location>
    <ligand>
        <name>GTP</name>
        <dbReference type="ChEBI" id="CHEBI:37565"/>
    </ligand>
</feature>
<evidence type="ECO:0000259" key="11">
    <source>
        <dbReference type="PROSITE" id="PS50936"/>
    </source>
</evidence>
<dbReference type="InterPro" id="IPR012340">
    <property type="entry name" value="NA-bd_OB-fold"/>
</dbReference>
<protein>
    <recommendedName>
        <fullName evidence="10">Small ribosomal subunit biogenesis GTPase RsgA</fullName>
        <ecNumber evidence="10">3.6.1.-</ecNumber>
    </recommendedName>
</protein>
<dbReference type="Proteomes" id="UP000268059">
    <property type="component" value="Chromosome"/>
</dbReference>
<dbReference type="RefSeq" id="WP_125119532.1">
    <property type="nucleotide sequence ID" value="NZ_AP019309.1"/>
</dbReference>
<reference evidence="13 14" key="1">
    <citation type="submission" date="2018-11" db="EMBL/GenBank/DDBJ databases">
        <title>Novel Erysipelotrichaceae bacterium isolated from small intestine of a swine.</title>
        <authorList>
            <person name="Kim J.S."/>
            <person name="Choe H."/>
            <person name="Lee Y.R."/>
            <person name="Kim K.M."/>
            <person name="Park D.S."/>
        </authorList>
    </citation>
    <scope>NUCLEOTIDE SEQUENCE [LARGE SCALE GENOMIC DNA]</scope>
    <source>
        <strain evidence="13 14">SG0102</strain>
    </source>
</reference>
<dbReference type="InterPro" id="IPR031944">
    <property type="entry name" value="RsgA_N"/>
</dbReference>
<evidence type="ECO:0000256" key="8">
    <source>
        <dbReference type="ARBA" id="ARBA00022884"/>
    </source>
</evidence>
<dbReference type="GO" id="GO:0042274">
    <property type="term" value="P:ribosomal small subunit biogenesis"/>
    <property type="evidence" value="ECO:0007669"/>
    <property type="project" value="UniProtKB-UniRule"/>
</dbReference>
<dbReference type="GO" id="GO:0005737">
    <property type="term" value="C:cytoplasm"/>
    <property type="evidence" value="ECO:0007669"/>
    <property type="project" value="UniProtKB-SubCell"/>
</dbReference>
<dbReference type="EC" id="3.6.1.-" evidence="10"/>
<dbReference type="CDD" id="cd01854">
    <property type="entry name" value="YjeQ_EngC"/>
    <property type="match status" value="1"/>
</dbReference>
<dbReference type="PANTHER" id="PTHR32120">
    <property type="entry name" value="SMALL RIBOSOMAL SUBUNIT BIOGENESIS GTPASE RSGA"/>
    <property type="match status" value="1"/>
</dbReference>
<evidence type="ECO:0000256" key="2">
    <source>
        <dbReference type="ARBA" id="ARBA00022517"/>
    </source>
</evidence>
<organism evidence="13 14">
    <name type="scientific">Intestinibaculum porci</name>
    <dbReference type="NCBI Taxonomy" id="2487118"/>
    <lineage>
        <taxon>Bacteria</taxon>
        <taxon>Bacillati</taxon>
        <taxon>Bacillota</taxon>
        <taxon>Erysipelotrichia</taxon>
        <taxon>Erysipelotrichales</taxon>
        <taxon>Erysipelotrichaceae</taxon>
        <taxon>Intestinibaculum</taxon>
    </lineage>
</organism>
<dbReference type="AlphaFoldDB" id="A0A3G9JR05"/>
<dbReference type="InterPro" id="IPR010914">
    <property type="entry name" value="RsgA_GTPase_dom"/>
</dbReference>
<dbReference type="GO" id="GO:0046872">
    <property type="term" value="F:metal ion binding"/>
    <property type="evidence" value="ECO:0007669"/>
    <property type="project" value="UniProtKB-KW"/>
</dbReference>
<dbReference type="SUPFAM" id="SSF52540">
    <property type="entry name" value="P-loop containing nucleoside triphosphate hydrolases"/>
    <property type="match status" value="1"/>
</dbReference>
<feature type="domain" description="EngC GTPase" evidence="11">
    <location>
        <begin position="71"/>
        <end position="214"/>
    </location>
</feature>
<evidence type="ECO:0000313" key="14">
    <source>
        <dbReference type="Proteomes" id="UP000268059"/>
    </source>
</evidence>
<dbReference type="InParanoid" id="A0A3G9JR05"/>
<dbReference type="Gene3D" id="2.40.50.140">
    <property type="entry name" value="Nucleic acid-binding proteins"/>
    <property type="match status" value="1"/>
</dbReference>
<dbReference type="GO" id="GO:0019843">
    <property type="term" value="F:rRNA binding"/>
    <property type="evidence" value="ECO:0007669"/>
    <property type="project" value="UniProtKB-KW"/>
</dbReference>
<evidence type="ECO:0000256" key="7">
    <source>
        <dbReference type="ARBA" id="ARBA00022833"/>
    </source>
</evidence>
<evidence type="ECO:0000256" key="1">
    <source>
        <dbReference type="ARBA" id="ARBA00022490"/>
    </source>
</evidence>
<dbReference type="PROSITE" id="PS50936">
    <property type="entry name" value="ENGC_GTPASE"/>
    <property type="match status" value="1"/>
</dbReference>
<comment type="subunit">
    <text evidence="10">Monomer. Associates with 30S ribosomal subunit, binds 16S rRNA.</text>
</comment>
<evidence type="ECO:0000256" key="6">
    <source>
        <dbReference type="ARBA" id="ARBA00022801"/>
    </source>
</evidence>
<keyword evidence="14" id="KW-1185">Reference proteome</keyword>
<dbReference type="PROSITE" id="PS51721">
    <property type="entry name" value="G_CP"/>
    <property type="match status" value="1"/>
</dbReference>
<keyword evidence="1 10" id="KW-0963">Cytoplasm</keyword>
<comment type="subcellular location">
    <subcellularLocation>
        <location evidence="10">Cytoplasm</location>
    </subcellularLocation>
</comment>
<comment type="function">
    <text evidence="10">One of several proteins that assist in the late maturation steps of the functional core of the 30S ribosomal subunit. Helps release RbfA from mature subunits. May play a role in the assembly of ribosomal proteins into the subunit. Circularly permuted GTPase that catalyzes slow GTP hydrolysis, GTPase activity is stimulated by the 30S ribosomal subunit.</text>
</comment>
<keyword evidence="5 10" id="KW-0547">Nucleotide-binding</keyword>
<dbReference type="GO" id="GO:0003924">
    <property type="term" value="F:GTPase activity"/>
    <property type="evidence" value="ECO:0007669"/>
    <property type="project" value="UniProtKB-UniRule"/>
</dbReference>